<protein>
    <submittedName>
        <fullName evidence="3">Uncharacterized protein</fullName>
    </submittedName>
</protein>
<evidence type="ECO:0000313" key="3">
    <source>
        <dbReference type="EMBL" id="MFC4854931.1"/>
    </source>
</evidence>
<dbReference type="RefSeq" id="WP_378056845.1">
    <property type="nucleotide sequence ID" value="NZ_JBHSIS010000006.1"/>
</dbReference>
<dbReference type="Proteomes" id="UP001595859">
    <property type="component" value="Unassembled WGS sequence"/>
</dbReference>
<feature type="region of interest" description="Disordered" evidence="1">
    <location>
        <begin position="1170"/>
        <end position="1262"/>
    </location>
</feature>
<evidence type="ECO:0000256" key="2">
    <source>
        <dbReference type="SAM" id="SignalP"/>
    </source>
</evidence>
<accession>A0ABV9S2V2</accession>
<comment type="caution">
    <text evidence="3">The sequence shown here is derived from an EMBL/GenBank/DDBJ whole genome shotgun (WGS) entry which is preliminary data.</text>
</comment>
<keyword evidence="2" id="KW-0732">Signal</keyword>
<evidence type="ECO:0000313" key="4">
    <source>
        <dbReference type="Proteomes" id="UP001595859"/>
    </source>
</evidence>
<feature type="region of interest" description="Disordered" evidence="1">
    <location>
        <begin position="768"/>
        <end position="790"/>
    </location>
</feature>
<feature type="compositionally biased region" description="Low complexity" evidence="1">
    <location>
        <begin position="1187"/>
        <end position="1198"/>
    </location>
</feature>
<dbReference type="EMBL" id="JBHSIS010000006">
    <property type="protein sequence ID" value="MFC4854931.1"/>
    <property type="molecule type" value="Genomic_DNA"/>
</dbReference>
<sequence length="1418" mass="138553">MQTWAKRGLQTALVTGGLLMLGTGIASADEDVNPDKPASPLDGSVTVPVHIDNNVLGTPFGQKNVQPVHKDVAVDFSQVTGALPVAKATQVTDPLVARATAPAVTKVQSAVAPLPQQGRDFAAPLADKATPVADKLRTLPGGDKLPPAPSLDKVNVPAVDKVGGTPGQDNQINTDLVVPVDLSGNAVALVGKAETTNDSHHGYGTYRDTAAGGAGSFVGGNVVDLDWALPVQVTNNAVAGFGKASAAGTTSQEAWATGNIDTAGSHSVLGGNVVAPQFATPVQADGNAVAGGGFADATSEAATAAASGGSIRTTGADSVGGGNAVPVPVAVPARLNGNAVMGLGRAAAATESTADATSGTTRTGKHNVPTYVETSGEPALAAGNVVQPATSGPAMLCGNAGGVGGSADATCDAATTTDAGDTNRSTGAGSVASGAIADAPVALPVQGFGNAAAGVGEATAVSENAVDSTAGGASYTRGHGSALSGTVAKAPVSGSGDVFANSMAASGHAGSAAQNDAVMHSGGHAGTTGDDSLAGGDMIAVPVVAPGEAYGNAAAAGSGGAEAAAVETKTTKSGSGRNTDDDYGVLASNLVTVPVATAAQLFGNGAGALAATDAKASAVEEVSAGGDNRATGTAGLGSGNIGQVPVSMPFQVFGSGVSGFGKGTQAAVNQTEMEAGGDSVSDGTRGTGSGNVVTAPVAGAGQVYGESFAAQGVNRALAASRTETEAGGDTVTSGRNGLGSGNVAAPQALPLAQSFAVAAPGVGGTNAAAATNDTDAESGGDIDTTGDQGVLSGNLADVPAAAAVQPFGTAVAGRSYAQGLSHTKGKVGGTSTTSGAANSLSGMDDTVPAAVNAPIYDVPVDVLARAMAESANNSDLQVGESDSHLTLPVTGVLSPTELPSFAALPSFAPQRSVPSDDVHGTFTGMLPSLPGGTIGLPGRDRIGDVADLAVNGGLAQAPQILPASARDDVSPLGSLSGQVPVVGLGNLVTQGLPTTPPAQRDLPRTPELPLGDPPLPTQLAVTGLGSLPTQGLPGTLPGQRDLPELPLGGEMVAELPVSGLDDLPTQDLSAQRDLPGTPEVSLGGQTLTPLPLAGLGGLLAQGLPTTLPAQRDLPRTPGLPLGGEMVAELPVAGLDDLPTQVLPAQRDLPRTPELPLSGEMAVAGLDDLPTQGLSAQRDLPGTPEVSLGGQTLTPLPLAGLGGLPTQGLPAQRDLPQTPGSPLPVAGLDDLPTQVLPARRDLPQTPGLPLSGQSLPGVELDDLPTQSLPVQRELPQAKVSVAGRTLAPLSGQLPVAALDNLPTRGLPTTLPAQRDLPRTPELPLVGAALAPRSGISAGQFGGFGFGRADLPADANAVTTVIPAIPAAGDPTDITTVLPVIPAVGTRQGAAEAAALELDGSSLDSTRAALANLFTTHPIA</sequence>
<feature type="chain" id="PRO_5046752895" evidence="2">
    <location>
        <begin position="29"/>
        <end position="1418"/>
    </location>
</feature>
<gene>
    <name evidence="3" type="ORF">ACFPCV_15610</name>
</gene>
<keyword evidence="4" id="KW-1185">Reference proteome</keyword>
<proteinExistence type="predicted"/>
<feature type="signal peptide" evidence="2">
    <location>
        <begin position="1"/>
        <end position="28"/>
    </location>
</feature>
<reference evidence="4" key="1">
    <citation type="journal article" date="2019" name="Int. J. Syst. Evol. Microbiol.">
        <title>The Global Catalogue of Microorganisms (GCM) 10K type strain sequencing project: providing services to taxonomists for standard genome sequencing and annotation.</title>
        <authorList>
            <consortium name="The Broad Institute Genomics Platform"/>
            <consortium name="The Broad Institute Genome Sequencing Center for Infectious Disease"/>
            <person name="Wu L."/>
            <person name="Ma J."/>
        </authorList>
    </citation>
    <scope>NUCLEOTIDE SEQUENCE [LARGE SCALE GENOMIC DNA]</scope>
    <source>
        <strain evidence="4">ZS-22-S1</strain>
    </source>
</reference>
<evidence type="ECO:0000256" key="1">
    <source>
        <dbReference type="SAM" id="MobiDB-lite"/>
    </source>
</evidence>
<feature type="region of interest" description="Disordered" evidence="1">
    <location>
        <begin position="991"/>
        <end position="1015"/>
    </location>
</feature>
<name>A0ABV9S2V2_9PSEU</name>
<organism evidence="3 4">
    <name type="scientific">Actinophytocola glycyrrhizae</name>
    <dbReference type="NCBI Taxonomy" id="2044873"/>
    <lineage>
        <taxon>Bacteria</taxon>
        <taxon>Bacillati</taxon>
        <taxon>Actinomycetota</taxon>
        <taxon>Actinomycetes</taxon>
        <taxon>Pseudonocardiales</taxon>
        <taxon>Pseudonocardiaceae</taxon>
    </lineage>
</organism>